<dbReference type="AlphaFoldDB" id="A0A7X2IWT3"/>
<gene>
    <name evidence="4" type="ORF">GJU40_03645</name>
</gene>
<dbReference type="GO" id="GO:0016829">
    <property type="term" value="F:lyase activity"/>
    <property type="evidence" value="ECO:0007669"/>
    <property type="project" value="UniProtKB-KW"/>
</dbReference>
<comment type="caution">
    <text evidence="4">The sequence shown here is derived from an EMBL/GenBank/DDBJ whole genome shotgun (WGS) entry which is preliminary data.</text>
</comment>
<comment type="cofactor">
    <cofactor evidence="1">
        <name>Mg(2+)</name>
        <dbReference type="ChEBI" id="CHEBI:18420"/>
    </cofactor>
</comment>
<accession>A0A7X2IWT3</accession>
<organism evidence="4 5">
    <name type="scientific">Metabacillus lacus</name>
    <dbReference type="NCBI Taxonomy" id="1983721"/>
    <lineage>
        <taxon>Bacteria</taxon>
        <taxon>Bacillati</taxon>
        <taxon>Bacillota</taxon>
        <taxon>Bacilli</taxon>
        <taxon>Bacillales</taxon>
        <taxon>Bacillaceae</taxon>
        <taxon>Metabacillus</taxon>
    </lineage>
</organism>
<name>A0A7X2IWT3_9BACI</name>
<dbReference type="PANTHER" id="PTHR32308">
    <property type="entry name" value="LYASE BETA SUBUNIT, PUTATIVE (AFU_ORTHOLOGUE AFUA_4G13030)-RELATED"/>
    <property type="match status" value="1"/>
</dbReference>
<keyword evidence="3" id="KW-0460">Magnesium</keyword>
<dbReference type="SUPFAM" id="SSF51621">
    <property type="entry name" value="Phosphoenolpyruvate/pyruvate domain"/>
    <property type="match status" value="1"/>
</dbReference>
<dbReference type="RefSeq" id="WP_154306394.1">
    <property type="nucleotide sequence ID" value="NZ_WKKI01000003.1"/>
</dbReference>
<evidence type="ECO:0000313" key="5">
    <source>
        <dbReference type="Proteomes" id="UP000448867"/>
    </source>
</evidence>
<evidence type="ECO:0000256" key="1">
    <source>
        <dbReference type="ARBA" id="ARBA00001946"/>
    </source>
</evidence>
<dbReference type="Proteomes" id="UP000448867">
    <property type="component" value="Unassembled WGS sequence"/>
</dbReference>
<proteinExistence type="predicted"/>
<dbReference type="GO" id="GO:0000287">
    <property type="term" value="F:magnesium ion binding"/>
    <property type="evidence" value="ECO:0007669"/>
    <property type="project" value="TreeGrafter"/>
</dbReference>
<dbReference type="Gene3D" id="3.20.20.60">
    <property type="entry name" value="Phosphoenolpyruvate-binding domains"/>
    <property type="match status" value="1"/>
</dbReference>
<sequence>MKYFNHLTEFQKEGIFFKKPSIITKTTSRDVLQYGLGAALYMPATRKDIGALVTSGKYPELCSMVICLEDAIGDNEVELAEAQVTIEIQSIYHHIKMGLMPPEDLPLIFLRVRTPEQIHGISSKLGEAVDCLTGFVFPKFSVHNAENYLGNLLTVEKEHNVKLYGMPIFESWDVIDKETRLPNLYHLKSILKQHKESILNIRIGATDLCGLYGIRRDNRTTIYDISIMRDFITDLINCFGKDFVISGPVWEYFNNSTTKLLGAEYHNSPLKEIHEEDETLKMRSQLLRDYGDGLIKETLLDQANGLVGKTVIHPNHLKIVQSLNVVSKEEYADALSIVESFTGNIGVIKSSYSNKMNEVKPHYLWAEKMLKKSEVYGVYHENHNFIDLLSESVHTTNLT</sequence>
<dbReference type="GO" id="GO:0006107">
    <property type="term" value="P:oxaloacetate metabolic process"/>
    <property type="evidence" value="ECO:0007669"/>
    <property type="project" value="TreeGrafter"/>
</dbReference>
<reference evidence="4 5" key="1">
    <citation type="submission" date="2019-11" db="EMBL/GenBank/DDBJ databases">
        <title>Bacillus lacus genome.</title>
        <authorList>
            <person name="Allen C.J."/>
            <person name="Newman J.D."/>
        </authorList>
    </citation>
    <scope>NUCLEOTIDE SEQUENCE [LARGE SCALE GENOMIC DNA]</scope>
    <source>
        <strain evidence="4 5">KCTC 33946</strain>
    </source>
</reference>
<keyword evidence="4" id="KW-0456">Lyase</keyword>
<evidence type="ECO:0000256" key="2">
    <source>
        <dbReference type="ARBA" id="ARBA00022723"/>
    </source>
</evidence>
<dbReference type="OrthoDB" id="9786940at2"/>
<dbReference type="EMBL" id="WKKI01000003">
    <property type="protein sequence ID" value="MRX71266.1"/>
    <property type="molecule type" value="Genomic_DNA"/>
</dbReference>
<evidence type="ECO:0000256" key="3">
    <source>
        <dbReference type="ARBA" id="ARBA00022842"/>
    </source>
</evidence>
<dbReference type="InterPro" id="IPR040442">
    <property type="entry name" value="Pyrv_kinase-like_dom_sf"/>
</dbReference>
<dbReference type="InterPro" id="IPR039480">
    <property type="entry name" value="C-C_Bond_Lyase-like"/>
</dbReference>
<protein>
    <submittedName>
        <fullName evidence="4">Citrate lyase subunit beta</fullName>
    </submittedName>
</protein>
<dbReference type="PANTHER" id="PTHR32308:SF10">
    <property type="entry name" value="CITRATE LYASE SUBUNIT BETA"/>
    <property type="match status" value="1"/>
</dbReference>
<keyword evidence="2" id="KW-0479">Metal-binding</keyword>
<evidence type="ECO:0000313" key="4">
    <source>
        <dbReference type="EMBL" id="MRX71266.1"/>
    </source>
</evidence>
<keyword evidence="5" id="KW-1185">Reference proteome</keyword>
<dbReference type="InterPro" id="IPR015813">
    <property type="entry name" value="Pyrv/PenolPyrv_kinase-like_dom"/>
</dbReference>
<dbReference type="Pfam" id="PF15617">
    <property type="entry name" value="C-C_Bond_Lyase"/>
    <property type="match status" value="1"/>
</dbReference>